<feature type="compositionally biased region" description="Basic and acidic residues" evidence="1">
    <location>
        <begin position="20"/>
        <end position="48"/>
    </location>
</feature>
<dbReference type="OrthoDB" id="3798255at2759"/>
<dbReference type="EMBL" id="ML994091">
    <property type="protein sequence ID" value="KAF2199191.1"/>
    <property type="molecule type" value="Genomic_DNA"/>
</dbReference>
<organism evidence="2 3">
    <name type="scientific">Delitschia confertaspora ATCC 74209</name>
    <dbReference type="NCBI Taxonomy" id="1513339"/>
    <lineage>
        <taxon>Eukaryota</taxon>
        <taxon>Fungi</taxon>
        <taxon>Dikarya</taxon>
        <taxon>Ascomycota</taxon>
        <taxon>Pezizomycotina</taxon>
        <taxon>Dothideomycetes</taxon>
        <taxon>Pleosporomycetidae</taxon>
        <taxon>Pleosporales</taxon>
        <taxon>Delitschiaceae</taxon>
        <taxon>Delitschia</taxon>
    </lineage>
</organism>
<gene>
    <name evidence="2" type="ORF">GQ43DRAFT_442701</name>
</gene>
<feature type="compositionally biased region" description="Low complexity" evidence="1">
    <location>
        <begin position="1"/>
        <end position="13"/>
    </location>
</feature>
<keyword evidence="3" id="KW-1185">Reference proteome</keyword>
<dbReference type="AlphaFoldDB" id="A0A9P4MQB8"/>
<feature type="region of interest" description="Disordered" evidence="1">
    <location>
        <begin position="1"/>
        <end position="99"/>
    </location>
</feature>
<evidence type="ECO:0000313" key="3">
    <source>
        <dbReference type="Proteomes" id="UP000799536"/>
    </source>
</evidence>
<reference evidence="2" key="1">
    <citation type="journal article" date="2020" name="Stud. Mycol.">
        <title>101 Dothideomycetes genomes: a test case for predicting lifestyles and emergence of pathogens.</title>
        <authorList>
            <person name="Haridas S."/>
            <person name="Albert R."/>
            <person name="Binder M."/>
            <person name="Bloem J."/>
            <person name="Labutti K."/>
            <person name="Salamov A."/>
            <person name="Andreopoulos B."/>
            <person name="Baker S."/>
            <person name="Barry K."/>
            <person name="Bills G."/>
            <person name="Bluhm B."/>
            <person name="Cannon C."/>
            <person name="Castanera R."/>
            <person name="Culley D."/>
            <person name="Daum C."/>
            <person name="Ezra D."/>
            <person name="Gonzalez J."/>
            <person name="Henrissat B."/>
            <person name="Kuo A."/>
            <person name="Liang C."/>
            <person name="Lipzen A."/>
            <person name="Lutzoni F."/>
            <person name="Magnuson J."/>
            <person name="Mondo S."/>
            <person name="Nolan M."/>
            <person name="Ohm R."/>
            <person name="Pangilinan J."/>
            <person name="Park H.-J."/>
            <person name="Ramirez L."/>
            <person name="Alfaro M."/>
            <person name="Sun H."/>
            <person name="Tritt A."/>
            <person name="Yoshinaga Y."/>
            <person name="Zwiers L.-H."/>
            <person name="Turgeon B."/>
            <person name="Goodwin S."/>
            <person name="Spatafora J."/>
            <person name="Crous P."/>
            <person name="Grigoriev I."/>
        </authorList>
    </citation>
    <scope>NUCLEOTIDE SEQUENCE</scope>
    <source>
        <strain evidence="2">ATCC 74209</strain>
    </source>
</reference>
<feature type="compositionally biased region" description="Basic and acidic residues" evidence="1">
    <location>
        <begin position="88"/>
        <end position="99"/>
    </location>
</feature>
<sequence length="99" mass="10989">MGQSQSGPAPQQQEVISQKPVEDISTEERERQAAEDRARRLAATEKRLAAQKQRHSAKPGSDTTTPVNGKKKLSALEEASRENLGWRNADEGHALRSWN</sequence>
<evidence type="ECO:0000256" key="1">
    <source>
        <dbReference type="SAM" id="MobiDB-lite"/>
    </source>
</evidence>
<proteinExistence type="predicted"/>
<evidence type="ECO:0000313" key="2">
    <source>
        <dbReference type="EMBL" id="KAF2199191.1"/>
    </source>
</evidence>
<protein>
    <submittedName>
        <fullName evidence="2">Uncharacterized protein</fullName>
    </submittedName>
</protein>
<dbReference type="Proteomes" id="UP000799536">
    <property type="component" value="Unassembled WGS sequence"/>
</dbReference>
<comment type="caution">
    <text evidence="2">The sequence shown here is derived from an EMBL/GenBank/DDBJ whole genome shotgun (WGS) entry which is preliminary data.</text>
</comment>
<accession>A0A9P4MQB8</accession>
<name>A0A9P4MQB8_9PLEO</name>